<evidence type="ECO:0000256" key="7">
    <source>
        <dbReference type="ARBA" id="ARBA00022833"/>
    </source>
</evidence>
<evidence type="ECO:0000256" key="3">
    <source>
        <dbReference type="ARBA" id="ARBA00022695"/>
    </source>
</evidence>
<protein>
    <recommendedName>
        <fullName evidence="13">DNA polymerase III subunit gamma/tau</fullName>
        <ecNumber evidence="13">2.7.7.7</ecNumber>
    </recommendedName>
</protein>
<dbReference type="OrthoDB" id="9810148at2"/>
<dbReference type="FunFam" id="1.10.8.60:FF:000013">
    <property type="entry name" value="DNA polymerase III subunit gamma/tau"/>
    <property type="match status" value="1"/>
</dbReference>
<keyword evidence="9 13" id="KW-0239">DNA-directed DNA polymerase</keyword>
<dbReference type="SUPFAM" id="SSF52540">
    <property type="entry name" value="P-loop containing nucleoside triphosphate hydrolases"/>
    <property type="match status" value="1"/>
</dbReference>
<dbReference type="InterPro" id="IPR008921">
    <property type="entry name" value="DNA_pol3_clamp-load_cplx_C"/>
</dbReference>
<proteinExistence type="inferred from homology"/>
<dbReference type="GO" id="GO:0003887">
    <property type="term" value="F:DNA-directed DNA polymerase activity"/>
    <property type="evidence" value="ECO:0007669"/>
    <property type="project" value="UniProtKB-KW"/>
</dbReference>
<dbReference type="AlphaFoldDB" id="A0A451CZ95"/>
<dbReference type="FunFam" id="3.40.50.300:FF:000014">
    <property type="entry name" value="DNA polymerase III subunit gamma/tau"/>
    <property type="match status" value="1"/>
</dbReference>
<evidence type="ECO:0000256" key="1">
    <source>
        <dbReference type="ARBA" id="ARBA00006360"/>
    </source>
</evidence>
<dbReference type="EMBL" id="LR217698">
    <property type="protein sequence ID" value="VFP78508.1"/>
    <property type="molecule type" value="Genomic_DNA"/>
</dbReference>
<accession>A0A451CZ95</accession>
<dbReference type="EC" id="2.7.7.7" evidence="13"/>
<dbReference type="Pfam" id="PF12169">
    <property type="entry name" value="DNA_pol3_gamma3"/>
    <property type="match status" value="1"/>
</dbReference>
<keyword evidence="7" id="KW-0862">Zinc</keyword>
<dbReference type="Pfam" id="PF13177">
    <property type="entry name" value="DNA_pol3_delta2"/>
    <property type="match status" value="1"/>
</dbReference>
<name>A0A451CZ95_9GAMM</name>
<dbReference type="InterPro" id="IPR027417">
    <property type="entry name" value="P-loop_NTPase"/>
</dbReference>
<evidence type="ECO:0000256" key="6">
    <source>
        <dbReference type="ARBA" id="ARBA00022741"/>
    </source>
</evidence>
<dbReference type="Gene3D" id="1.10.8.60">
    <property type="match status" value="1"/>
</dbReference>
<dbReference type="CDD" id="cd00009">
    <property type="entry name" value="AAA"/>
    <property type="match status" value="1"/>
</dbReference>
<evidence type="ECO:0000256" key="2">
    <source>
        <dbReference type="ARBA" id="ARBA00022679"/>
    </source>
</evidence>
<feature type="domain" description="AAA+ ATPase" evidence="14">
    <location>
        <begin position="37"/>
        <end position="178"/>
    </location>
</feature>
<keyword evidence="6 13" id="KW-0547">Nucleotide-binding</keyword>
<dbReference type="CDD" id="cd18137">
    <property type="entry name" value="HLD_clamp_pol_III_gamma_tau"/>
    <property type="match status" value="1"/>
</dbReference>
<dbReference type="GO" id="GO:0003677">
    <property type="term" value="F:DNA binding"/>
    <property type="evidence" value="ECO:0007669"/>
    <property type="project" value="InterPro"/>
</dbReference>
<comment type="similarity">
    <text evidence="1 13">Belongs to the DnaX/STICHEL family.</text>
</comment>
<dbReference type="Gene3D" id="1.20.272.10">
    <property type="match status" value="1"/>
</dbReference>
<keyword evidence="2 13" id="KW-0808">Transferase</keyword>
<dbReference type="PANTHER" id="PTHR11669">
    <property type="entry name" value="REPLICATION FACTOR C / DNA POLYMERASE III GAMMA-TAU SUBUNIT"/>
    <property type="match status" value="1"/>
</dbReference>
<dbReference type="InterPro" id="IPR022754">
    <property type="entry name" value="DNA_pol_III_gamma-3"/>
</dbReference>
<keyword evidence="3 13" id="KW-0548">Nucleotidyltransferase</keyword>
<dbReference type="InterPro" id="IPR001270">
    <property type="entry name" value="ClpA/B"/>
</dbReference>
<dbReference type="InterPro" id="IPR012763">
    <property type="entry name" value="DNA_pol_III_sug/sutau_N"/>
</dbReference>
<dbReference type="InterPro" id="IPR045085">
    <property type="entry name" value="HLD_clamp_pol_III_gamma_tau"/>
</dbReference>
<dbReference type="FunFam" id="1.20.272.10:FF:000003">
    <property type="entry name" value="DNA polymerase III subunit gamma/tau"/>
    <property type="match status" value="1"/>
</dbReference>
<organism evidence="15 16">
    <name type="scientific">Candidatus Erwinia haradaeae</name>
    <dbReference type="NCBI Taxonomy" id="1922217"/>
    <lineage>
        <taxon>Bacteria</taxon>
        <taxon>Pseudomonadati</taxon>
        <taxon>Pseudomonadota</taxon>
        <taxon>Gammaproteobacteria</taxon>
        <taxon>Enterobacterales</taxon>
        <taxon>Erwiniaceae</taxon>
        <taxon>Erwinia</taxon>
    </lineage>
</organism>
<dbReference type="NCBIfam" id="TIGR02397">
    <property type="entry name" value="dnaX_nterm"/>
    <property type="match status" value="1"/>
</dbReference>
<evidence type="ECO:0000256" key="5">
    <source>
        <dbReference type="ARBA" id="ARBA00022723"/>
    </source>
</evidence>
<dbReference type="Proteomes" id="UP000294364">
    <property type="component" value="Chromosome"/>
</dbReference>
<sequence length="478" mass="53632">MSYQVLARKWRPQEFSEVIGQRHIVSALSNTLSMGRIHHAYLFSGTRGVGKTTIARLFAKGLSCETKITARPCGECSHCCDISEGCFVDLIEIDAASRTKVEDTRDLLNNIQYSSSRGRFKIYLIDEVHMLSRHSFNALLKTLEEPPEHVKFILATTDPQKLPVTILSRCLQFHLNLLDEDLIQAQLEYILNSENISSEAPGIRLLAHAAEGSMRDALSLTDQAIVMGNGVITAHNVYDMLGMIDDDKALSLIEALVYANGKLVMNILNQVAMYGNDWDSLLVKMLEIFHYIAIVQFLPSSFCEGRMVSFSHRLRKVARLISPEDVQLYYQIVLIGRKELPLAPTRRMGVEMTLLRALVFNPGTVMSSSTAPLSKDKNDLSSCLSTPDIRDGSGIDFSERLRRLSDTTTDRIDSQNKLKFQKGSISVLKNDKINAKMNGLLSMALTKPSLINKQNLLDHPNSKFSRGLLKKDFMYNKL</sequence>
<gene>
    <name evidence="13 15" type="primary">dnaX</name>
    <name evidence="15" type="ORF">ERCICURT3053_132A</name>
</gene>
<comment type="subunit">
    <text evidence="10 13">DNA polymerase III contains a core (composed of alpha, epsilon and theta chains) that associates with a tau subunit. This core dimerizes to form the POLIII' complex. PolIII' associates with the gamma complex (composed of gamma, delta, delta', psi and chi chains) and with the beta chain to form the complete DNA polymerase III complex.</text>
</comment>
<evidence type="ECO:0000256" key="9">
    <source>
        <dbReference type="ARBA" id="ARBA00022932"/>
    </source>
</evidence>
<evidence type="ECO:0000259" key="14">
    <source>
        <dbReference type="SMART" id="SM00382"/>
    </source>
</evidence>
<evidence type="ECO:0000256" key="8">
    <source>
        <dbReference type="ARBA" id="ARBA00022840"/>
    </source>
</evidence>
<dbReference type="GO" id="GO:0006261">
    <property type="term" value="P:DNA-templated DNA replication"/>
    <property type="evidence" value="ECO:0007669"/>
    <property type="project" value="TreeGrafter"/>
</dbReference>
<comment type="function">
    <text evidence="11 13">DNA polymerase III is a complex, multichain enzyme responsible for most of the replicative synthesis in bacteria. This DNA polymerase also exhibits 3' to 5' exonuclease activity.</text>
</comment>
<keyword evidence="5" id="KW-0479">Metal-binding</keyword>
<evidence type="ECO:0000313" key="16">
    <source>
        <dbReference type="Proteomes" id="UP000294364"/>
    </source>
</evidence>
<dbReference type="PRINTS" id="PR00300">
    <property type="entry name" value="CLPPROTEASEA"/>
</dbReference>
<comment type="catalytic activity">
    <reaction evidence="12 13">
        <text>DNA(n) + a 2'-deoxyribonucleoside 5'-triphosphate = DNA(n+1) + diphosphate</text>
        <dbReference type="Rhea" id="RHEA:22508"/>
        <dbReference type="Rhea" id="RHEA-COMP:17339"/>
        <dbReference type="Rhea" id="RHEA-COMP:17340"/>
        <dbReference type="ChEBI" id="CHEBI:33019"/>
        <dbReference type="ChEBI" id="CHEBI:61560"/>
        <dbReference type="ChEBI" id="CHEBI:173112"/>
        <dbReference type="EC" id="2.7.7.7"/>
    </reaction>
</comment>
<keyword evidence="8 13" id="KW-0067">ATP-binding</keyword>
<dbReference type="InterPro" id="IPR003593">
    <property type="entry name" value="AAA+_ATPase"/>
</dbReference>
<evidence type="ECO:0000256" key="13">
    <source>
        <dbReference type="RuleBase" id="RU364063"/>
    </source>
</evidence>
<dbReference type="PANTHER" id="PTHR11669:SF0">
    <property type="entry name" value="PROTEIN STICHEL-LIKE 2"/>
    <property type="match status" value="1"/>
</dbReference>
<dbReference type="Pfam" id="PF22608">
    <property type="entry name" value="DNAX_ATPase_lid"/>
    <property type="match status" value="1"/>
</dbReference>
<evidence type="ECO:0000256" key="12">
    <source>
        <dbReference type="ARBA" id="ARBA00049244"/>
    </source>
</evidence>
<evidence type="ECO:0000256" key="10">
    <source>
        <dbReference type="ARBA" id="ARBA00026073"/>
    </source>
</evidence>
<evidence type="ECO:0000256" key="11">
    <source>
        <dbReference type="ARBA" id="ARBA00037724"/>
    </source>
</evidence>
<evidence type="ECO:0000256" key="4">
    <source>
        <dbReference type="ARBA" id="ARBA00022705"/>
    </source>
</evidence>
<evidence type="ECO:0000313" key="15">
    <source>
        <dbReference type="EMBL" id="VFP78508.1"/>
    </source>
</evidence>
<dbReference type="SMART" id="SM00382">
    <property type="entry name" value="AAA"/>
    <property type="match status" value="1"/>
</dbReference>
<dbReference type="Gene3D" id="3.40.50.300">
    <property type="entry name" value="P-loop containing nucleotide triphosphate hydrolases"/>
    <property type="match status" value="1"/>
</dbReference>
<dbReference type="GO" id="GO:0005524">
    <property type="term" value="F:ATP binding"/>
    <property type="evidence" value="ECO:0007669"/>
    <property type="project" value="UniProtKB-KW"/>
</dbReference>
<dbReference type="GO" id="GO:0009360">
    <property type="term" value="C:DNA polymerase III complex"/>
    <property type="evidence" value="ECO:0007669"/>
    <property type="project" value="InterPro"/>
</dbReference>
<keyword evidence="4 13" id="KW-0235">DNA replication</keyword>
<dbReference type="NCBIfam" id="NF005942">
    <property type="entry name" value="PRK07994.1"/>
    <property type="match status" value="1"/>
</dbReference>
<dbReference type="SUPFAM" id="SSF48019">
    <property type="entry name" value="post-AAA+ oligomerization domain-like"/>
    <property type="match status" value="1"/>
</dbReference>
<dbReference type="InterPro" id="IPR050238">
    <property type="entry name" value="DNA_Rep/Repair_Clamp_Loader"/>
</dbReference>
<dbReference type="GO" id="GO:0046872">
    <property type="term" value="F:metal ion binding"/>
    <property type="evidence" value="ECO:0007669"/>
    <property type="project" value="UniProtKB-KW"/>
</dbReference>
<reference evidence="15 16" key="1">
    <citation type="submission" date="2019-02" db="EMBL/GenBank/DDBJ databases">
        <authorList>
            <person name="Manzano-Marin A."/>
            <person name="Manzano-Marin A."/>
        </authorList>
    </citation>
    <scope>NUCLEOTIDE SEQUENCE [LARGE SCALE GENOMIC DNA]</scope>
    <source>
        <strain evidence="15 16">ErCicurtihirsuta</strain>
    </source>
</reference>